<gene>
    <name evidence="5" type="ORF">DFQ59_105165</name>
</gene>
<keyword evidence="1" id="KW-0862">Zinc</keyword>
<protein>
    <submittedName>
        <fullName evidence="5">Dihydroorotase</fullName>
    </submittedName>
</protein>
<comment type="caution">
    <text evidence="5">The sequence shown here is derived from an EMBL/GenBank/DDBJ whole genome shotgun (WGS) entry which is preliminary data.</text>
</comment>
<keyword evidence="2" id="KW-0665">Pyrimidine biosynthesis</keyword>
<feature type="domain" description="Dihydroorotase catalytic" evidence="4">
    <location>
        <begin position="51"/>
        <end position="238"/>
    </location>
</feature>
<evidence type="ECO:0000256" key="2">
    <source>
        <dbReference type="ARBA" id="ARBA00022975"/>
    </source>
</evidence>
<dbReference type="GO" id="GO:0006221">
    <property type="term" value="P:pyrimidine nucleotide biosynthetic process"/>
    <property type="evidence" value="ECO:0007669"/>
    <property type="project" value="UniProtKB-KW"/>
</dbReference>
<accession>A0A369C9Y5</accession>
<keyword evidence="6" id="KW-1185">Reference proteome</keyword>
<dbReference type="NCBIfam" id="TIGR00857">
    <property type="entry name" value="pyrC_multi"/>
    <property type="match status" value="1"/>
</dbReference>
<dbReference type="InterPro" id="IPR013108">
    <property type="entry name" value="Amidohydro_3"/>
</dbReference>
<dbReference type="PANTHER" id="PTHR43668:SF2">
    <property type="entry name" value="ALLANTOINASE"/>
    <property type="match status" value="1"/>
</dbReference>
<reference evidence="5 6" key="1">
    <citation type="submission" date="2018-07" db="EMBL/GenBank/DDBJ databases">
        <title>Genomic Encyclopedia of Type Strains, Phase IV (KMG-IV): sequencing the most valuable type-strain genomes for metagenomic binning, comparative biology and taxonomic classification.</title>
        <authorList>
            <person name="Goeker M."/>
        </authorList>
    </citation>
    <scope>NUCLEOTIDE SEQUENCE [LARGE SCALE GENOMIC DNA]</scope>
    <source>
        <strain evidence="5 6">DSM 26407</strain>
    </source>
</reference>
<dbReference type="Pfam" id="PF07969">
    <property type="entry name" value="Amidohydro_3"/>
    <property type="match status" value="1"/>
</dbReference>
<proteinExistence type="predicted"/>
<evidence type="ECO:0000256" key="1">
    <source>
        <dbReference type="ARBA" id="ARBA00022833"/>
    </source>
</evidence>
<dbReference type="InterPro" id="IPR004722">
    <property type="entry name" value="DHOase"/>
</dbReference>
<dbReference type="Proteomes" id="UP000252707">
    <property type="component" value="Unassembled WGS sequence"/>
</dbReference>
<feature type="domain" description="Amidohydrolase 3" evidence="3">
    <location>
        <begin position="247"/>
        <end position="423"/>
    </location>
</feature>
<dbReference type="SUPFAM" id="SSF51556">
    <property type="entry name" value="Metallo-dependent hydrolases"/>
    <property type="match status" value="1"/>
</dbReference>
<dbReference type="PANTHER" id="PTHR43668">
    <property type="entry name" value="ALLANTOINASE"/>
    <property type="match status" value="1"/>
</dbReference>
<dbReference type="OrthoDB" id="5687299at2"/>
<dbReference type="GO" id="GO:0006145">
    <property type="term" value="P:purine nucleobase catabolic process"/>
    <property type="evidence" value="ECO:0007669"/>
    <property type="project" value="TreeGrafter"/>
</dbReference>
<evidence type="ECO:0000259" key="3">
    <source>
        <dbReference type="Pfam" id="PF07969"/>
    </source>
</evidence>
<dbReference type="InterPro" id="IPR032466">
    <property type="entry name" value="Metal_Hydrolase"/>
</dbReference>
<dbReference type="Gene3D" id="2.30.40.10">
    <property type="entry name" value="Urease, subunit C, domain 1"/>
    <property type="match status" value="1"/>
</dbReference>
<evidence type="ECO:0000313" key="6">
    <source>
        <dbReference type="Proteomes" id="UP000252707"/>
    </source>
</evidence>
<dbReference type="InterPro" id="IPR050138">
    <property type="entry name" value="DHOase/Allantoinase_Hydrolase"/>
</dbReference>
<dbReference type="AlphaFoldDB" id="A0A369C9Y5"/>
<evidence type="ECO:0000259" key="4">
    <source>
        <dbReference type="Pfam" id="PF12890"/>
    </source>
</evidence>
<dbReference type="GO" id="GO:0046872">
    <property type="term" value="F:metal ion binding"/>
    <property type="evidence" value="ECO:0007669"/>
    <property type="project" value="InterPro"/>
</dbReference>
<organism evidence="5 6">
    <name type="scientific">Thioalbus denitrificans</name>
    <dbReference type="NCBI Taxonomy" id="547122"/>
    <lineage>
        <taxon>Bacteria</taxon>
        <taxon>Pseudomonadati</taxon>
        <taxon>Pseudomonadota</taxon>
        <taxon>Gammaproteobacteria</taxon>
        <taxon>Chromatiales</taxon>
        <taxon>Ectothiorhodospiraceae</taxon>
        <taxon>Thioalbus</taxon>
    </lineage>
</organism>
<dbReference type="InterPro" id="IPR011059">
    <property type="entry name" value="Metal-dep_hydrolase_composite"/>
</dbReference>
<dbReference type="GO" id="GO:0004151">
    <property type="term" value="F:dihydroorotase activity"/>
    <property type="evidence" value="ECO:0007669"/>
    <property type="project" value="InterPro"/>
</dbReference>
<dbReference type="RefSeq" id="WP_114279932.1">
    <property type="nucleotide sequence ID" value="NZ_QPJY01000005.1"/>
</dbReference>
<dbReference type="Gene3D" id="3.20.20.140">
    <property type="entry name" value="Metal-dependent hydrolases"/>
    <property type="match status" value="1"/>
</dbReference>
<name>A0A369C9Y5_9GAMM</name>
<dbReference type="CDD" id="cd01317">
    <property type="entry name" value="DHOase_IIa"/>
    <property type="match status" value="1"/>
</dbReference>
<dbReference type="EMBL" id="QPJY01000005">
    <property type="protein sequence ID" value="RCX30331.1"/>
    <property type="molecule type" value="Genomic_DNA"/>
</dbReference>
<dbReference type="NCBIfam" id="NF005791">
    <property type="entry name" value="PRK07627.1"/>
    <property type="match status" value="1"/>
</dbReference>
<sequence>MNRIAIRNGHVVDPSSRVDGVRDLFIASGRIVALGEAPEGFTPEIEIEAAGRMVCPGLVDLSARLREPGHEQKATIASETRAAVSGGVTTVCCPPDTSPVIDTPAVAELVRHRAKQSGRAWVLTLGALTQGLEGEQLAEMAALKAEGCVGVSNAGRPIRNSEVLRRALEYAATYGLTVYLQPRDPWLGQSGFMHEGSVSTRLGLPGIPETSETVELARCLLLIEQTGVRAHFCRLSTARSVEMVADARARGLRVTADVAAHQLHLTEMDVAGFDPMFHVIPPLRTIRDRDALRAGVAEGVITAVCSDHQPHEPETKLAPFNGTLPGISALETLLPLTLRLVDEGAFDLGTALARVTRGPAEILGIETGTLTPGTRADLCVIDTEHAWRLEPDTLLSRGRNTPFRGWEFRGRVTHTLVQGRLVYELR</sequence>
<dbReference type="SUPFAM" id="SSF51338">
    <property type="entry name" value="Composite domain of metallo-dependent hydrolases"/>
    <property type="match status" value="1"/>
</dbReference>
<evidence type="ECO:0000313" key="5">
    <source>
        <dbReference type="EMBL" id="RCX30331.1"/>
    </source>
</evidence>
<dbReference type="GO" id="GO:0005737">
    <property type="term" value="C:cytoplasm"/>
    <property type="evidence" value="ECO:0007669"/>
    <property type="project" value="TreeGrafter"/>
</dbReference>
<dbReference type="InterPro" id="IPR024403">
    <property type="entry name" value="DHOase_cat"/>
</dbReference>
<dbReference type="Pfam" id="PF12890">
    <property type="entry name" value="DHOase"/>
    <property type="match status" value="1"/>
</dbReference>
<dbReference type="GO" id="GO:0004038">
    <property type="term" value="F:allantoinase activity"/>
    <property type="evidence" value="ECO:0007669"/>
    <property type="project" value="TreeGrafter"/>
</dbReference>